<keyword evidence="2" id="KW-1185">Reference proteome</keyword>
<sequence length="471" mass="54818">MQIFDIVNEDLFRPLTGINKRRYVDVLSLLWDKCKRMPMYAVEKSTIIDEVESYFIGLGERILLDESDNMDDAELAYSSDCRVIATVFLRKLKSTGWLDEKEGEYENESSLAINYKIIPIISAFIEIVNPKFVTYKGKLFKIFTLLNSIEKHSSPYEAVLKEVSEDMVDLNLSLRQLAASIEEHIDVLTKGKTPEEVLKFFEKYEEKIVIGAYHRFKTNDNLFYYRTSLYEQLDLCETDYLNMLVKDFSVVEQKDEIDSVFEVKRLISKMREDVQEMESIMRVIDNRHILYRTRAVQRAQFLLLSDGSVKGKINGLLQYYATQIRDKDELFEYDETTANSMFQIYGQNYYSYESLATPSSRKKPTEIELMTSIEALDAKIVEGEQNKLLEYAKNALTSENVNSYAKEILHNKKAVSAGSIFRQDESCLVKIIGLFTYSQAYDRTFDIITKDNYVVHAGVKFKDFIIEERKK</sequence>
<dbReference type="eggNOG" id="ENOG502Z9CE">
    <property type="taxonomic scope" value="Bacteria"/>
</dbReference>
<comment type="caution">
    <text evidence="1">The sequence shown here is derived from an EMBL/GenBank/DDBJ whole genome shotgun (WGS) entry which is preliminary data.</text>
</comment>
<dbReference type="STRING" id="1195236.CTER_1521"/>
<dbReference type="InterPro" id="IPR043773">
    <property type="entry name" value="JetA"/>
</dbReference>
<dbReference type="Proteomes" id="UP000014155">
    <property type="component" value="Unassembled WGS sequence"/>
</dbReference>
<protein>
    <recommendedName>
        <fullName evidence="3">TIGR02677 family protein</fullName>
    </recommendedName>
</protein>
<reference evidence="1 2" key="1">
    <citation type="journal article" date="2013" name="Genome Announc.">
        <title>Draft Genome Sequence of the Cellulolytic, Mesophilic, Anaerobic Bacterium Clostridium termitidis Strain CT1112 (DSM 5398).</title>
        <authorList>
            <person name="Lal S."/>
            <person name="Ramachandran U."/>
            <person name="Zhang X."/>
            <person name="Munir R."/>
            <person name="Sparling R."/>
            <person name="Levin D.B."/>
        </authorList>
    </citation>
    <scope>NUCLEOTIDE SEQUENCE [LARGE SCALE GENOMIC DNA]</scope>
    <source>
        <strain evidence="1 2">CT1112</strain>
    </source>
</reference>
<evidence type="ECO:0000313" key="2">
    <source>
        <dbReference type="Proteomes" id="UP000014155"/>
    </source>
</evidence>
<dbReference type="EMBL" id="AORV01000026">
    <property type="protein sequence ID" value="EMS72591.1"/>
    <property type="molecule type" value="Genomic_DNA"/>
</dbReference>
<dbReference type="RefSeq" id="WP_004624840.1">
    <property type="nucleotide sequence ID" value="NZ_AORV01000026.1"/>
</dbReference>
<organism evidence="1 2">
    <name type="scientific">Ruminiclostridium cellobioparum subsp. termitidis CT1112</name>
    <dbReference type="NCBI Taxonomy" id="1195236"/>
    <lineage>
        <taxon>Bacteria</taxon>
        <taxon>Bacillati</taxon>
        <taxon>Bacillota</taxon>
        <taxon>Clostridia</taxon>
        <taxon>Eubacteriales</taxon>
        <taxon>Oscillospiraceae</taxon>
        <taxon>Ruminiclostridium</taxon>
    </lineage>
</organism>
<gene>
    <name evidence="1" type="ORF">CTER_1521</name>
</gene>
<name>S0FQE5_RUMCE</name>
<dbReference type="Pfam" id="PF18982">
    <property type="entry name" value="JetA"/>
    <property type="match status" value="1"/>
</dbReference>
<dbReference type="AlphaFoldDB" id="S0FQE5"/>
<accession>S0FQE5</accession>
<evidence type="ECO:0000313" key="1">
    <source>
        <dbReference type="EMBL" id="EMS72591.1"/>
    </source>
</evidence>
<evidence type="ECO:0008006" key="3">
    <source>
        <dbReference type="Google" id="ProtNLM"/>
    </source>
</evidence>
<dbReference type="PATRIC" id="fig|1195236.3.peg.1847"/>
<proteinExistence type="predicted"/>